<dbReference type="Proteomes" id="UP000626092">
    <property type="component" value="Unassembled WGS sequence"/>
</dbReference>
<dbReference type="PANTHER" id="PTHR31286">
    <property type="entry name" value="GLYCINE-RICH CELL WALL STRUCTURAL PROTEIN 1.8-LIKE"/>
    <property type="match status" value="1"/>
</dbReference>
<organism evidence="2 3">
    <name type="scientific">Rhododendron simsii</name>
    <name type="common">Sims's rhododendron</name>
    <dbReference type="NCBI Taxonomy" id="118357"/>
    <lineage>
        <taxon>Eukaryota</taxon>
        <taxon>Viridiplantae</taxon>
        <taxon>Streptophyta</taxon>
        <taxon>Embryophyta</taxon>
        <taxon>Tracheophyta</taxon>
        <taxon>Spermatophyta</taxon>
        <taxon>Magnoliopsida</taxon>
        <taxon>eudicotyledons</taxon>
        <taxon>Gunneridae</taxon>
        <taxon>Pentapetalae</taxon>
        <taxon>asterids</taxon>
        <taxon>Ericales</taxon>
        <taxon>Ericaceae</taxon>
        <taxon>Ericoideae</taxon>
        <taxon>Rhodoreae</taxon>
        <taxon>Rhododendron</taxon>
    </lineage>
</organism>
<evidence type="ECO:0000313" key="3">
    <source>
        <dbReference type="Proteomes" id="UP000626092"/>
    </source>
</evidence>
<reference evidence="2" key="1">
    <citation type="submission" date="2019-11" db="EMBL/GenBank/DDBJ databases">
        <authorList>
            <person name="Liu Y."/>
            <person name="Hou J."/>
            <person name="Li T.-Q."/>
            <person name="Guan C.-H."/>
            <person name="Wu X."/>
            <person name="Wu H.-Z."/>
            <person name="Ling F."/>
            <person name="Zhang R."/>
            <person name="Shi X.-G."/>
            <person name="Ren J.-P."/>
            <person name="Chen E.-F."/>
            <person name="Sun J.-M."/>
        </authorList>
    </citation>
    <scope>NUCLEOTIDE SEQUENCE</scope>
    <source>
        <strain evidence="2">Adult_tree_wgs_1</strain>
        <tissue evidence="2">Leaves</tissue>
    </source>
</reference>
<proteinExistence type="predicted"/>
<dbReference type="OrthoDB" id="1750790at2759"/>
<dbReference type="Pfam" id="PF14111">
    <property type="entry name" value="DUF4283"/>
    <property type="match status" value="1"/>
</dbReference>
<protein>
    <recommendedName>
        <fullName evidence="1">DUF4283 domain-containing protein</fullName>
    </recommendedName>
</protein>
<keyword evidence="3" id="KW-1185">Reference proteome</keyword>
<comment type="caution">
    <text evidence="2">The sequence shown here is derived from an EMBL/GenBank/DDBJ whole genome shotgun (WGS) entry which is preliminary data.</text>
</comment>
<sequence length="250" mass="28422">MDDLEILDLDVGSGKTGEVSNLCLVGKVLSPKIINSITITNVCTTAWKTRSPFSVTPCNNNVFLFRFEEAEDRELVLMERPWSVMNSLLVLRPVEVGVAIPDHDFSVSPFWVQIHSLPVEKMDRANEEIIGKRFQKLLAIETNPNGIILDISFLRVIRVEINLGLPIPKGFWLRVKSVLKKDLWISYKAQGVRRSNIPIEVIRHEVDTAEIRVAELIERRPLVRGHMFGALSRQTKSEEGRGNKADLRSW</sequence>
<dbReference type="PANTHER" id="PTHR31286:SF178">
    <property type="entry name" value="DUF4283 DOMAIN-CONTAINING PROTEIN"/>
    <property type="match status" value="1"/>
</dbReference>
<evidence type="ECO:0000313" key="2">
    <source>
        <dbReference type="EMBL" id="KAF7119989.1"/>
    </source>
</evidence>
<gene>
    <name evidence="2" type="ORF">RHSIM_Rhsim13G0038300</name>
</gene>
<dbReference type="AlphaFoldDB" id="A0A834FXQ1"/>
<dbReference type="InterPro" id="IPR025558">
    <property type="entry name" value="DUF4283"/>
</dbReference>
<feature type="domain" description="DUF4283" evidence="1">
    <location>
        <begin position="21"/>
        <end position="93"/>
    </location>
</feature>
<accession>A0A834FXQ1</accession>
<dbReference type="EMBL" id="WJXA01000013">
    <property type="protein sequence ID" value="KAF7119989.1"/>
    <property type="molecule type" value="Genomic_DNA"/>
</dbReference>
<evidence type="ECO:0000259" key="1">
    <source>
        <dbReference type="Pfam" id="PF14111"/>
    </source>
</evidence>
<name>A0A834FXQ1_RHOSS</name>
<dbReference type="InterPro" id="IPR040256">
    <property type="entry name" value="At4g02000-like"/>
</dbReference>